<feature type="compositionally biased region" description="Polar residues" evidence="1">
    <location>
        <begin position="71"/>
        <end position="88"/>
    </location>
</feature>
<feature type="domain" description="LytR/CpsA/Psr regulator C-terminal" evidence="3">
    <location>
        <begin position="92"/>
        <end position="173"/>
    </location>
</feature>
<protein>
    <recommendedName>
        <fullName evidence="3">LytR/CpsA/Psr regulator C-terminal domain-containing protein</fullName>
    </recommendedName>
</protein>
<keyword evidence="2" id="KW-1133">Transmembrane helix</keyword>
<feature type="transmembrane region" description="Helical" evidence="2">
    <location>
        <begin position="32"/>
        <end position="55"/>
    </location>
</feature>
<reference evidence="4 5" key="1">
    <citation type="submission" date="2010-04" db="EMBL/GenBank/DDBJ databases">
        <authorList>
            <person name="Qin X."/>
            <person name="Bachman B."/>
            <person name="Battles P."/>
            <person name="Bell A."/>
            <person name="Bess C."/>
            <person name="Bickham C."/>
            <person name="Chaboub L."/>
            <person name="Chen D."/>
            <person name="Coyle M."/>
            <person name="Deiros D.R."/>
            <person name="Dinh H."/>
            <person name="Forbes L."/>
            <person name="Fowler G."/>
            <person name="Francisco L."/>
            <person name="Fu Q."/>
            <person name="Gubbala S."/>
            <person name="Hale W."/>
            <person name="Han Y."/>
            <person name="Hemphill L."/>
            <person name="Highlander S.K."/>
            <person name="Hirani K."/>
            <person name="Hogues M."/>
            <person name="Jackson L."/>
            <person name="Jakkamsetti A."/>
            <person name="Javaid M."/>
            <person name="Jiang H."/>
            <person name="Korchina V."/>
            <person name="Kovar C."/>
            <person name="Lara F."/>
            <person name="Lee S."/>
            <person name="Mata R."/>
            <person name="Mathew T."/>
            <person name="Moen C."/>
            <person name="Morales K."/>
            <person name="Munidasa M."/>
            <person name="Nazareth L."/>
            <person name="Ngo R."/>
            <person name="Nguyen L."/>
            <person name="Okwuonu G."/>
            <person name="Ongeri F."/>
            <person name="Patil S."/>
            <person name="Petrosino J."/>
            <person name="Pham C."/>
            <person name="Pham P."/>
            <person name="Pu L.-L."/>
            <person name="Puazo M."/>
            <person name="Raj R."/>
            <person name="Reid J."/>
            <person name="Rouhana J."/>
            <person name="Saada N."/>
            <person name="Shang Y."/>
            <person name="Simmons D."/>
            <person name="Thornton R."/>
            <person name="Warren J."/>
            <person name="Weissenberger G."/>
            <person name="Zhang J."/>
            <person name="Zhang L."/>
            <person name="Zhou C."/>
            <person name="Zhu D."/>
            <person name="Muzny D."/>
            <person name="Worley K."/>
            <person name="Gibbs R."/>
        </authorList>
    </citation>
    <scope>NUCLEOTIDE SEQUENCE [LARGE SCALE GENOMIC DNA]</scope>
    <source>
        <strain evidence="4 5">ATCC 49030</strain>
    </source>
</reference>
<comment type="caution">
    <text evidence="4">The sequence shown here is derived from an EMBL/GenBank/DDBJ whole genome shotgun (WGS) entry which is preliminary data.</text>
</comment>
<evidence type="ECO:0000256" key="1">
    <source>
        <dbReference type="SAM" id="MobiDB-lite"/>
    </source>
</evidence>
<name>D4YJW0_9MICO</name>
<dbReference type="RefSeq" id="WP_005881849.1">
    <property type="nucleotide sequence ID" value="NZ_ADNU01000008.1"/>
</dbReference>
<keyword evidence="5" id="KW-1185">Reference proteome</keyword>
<keyword evidence="2" id="KW-0812">Transmembrane</keyword>
<evidence type="ECO:0000259" key="3">
    <source>
        <dbReference type="Pfam" id="PF13399"/>
    </source>
</evidence>
<dbReference type="Gene3D" id="3.30.70.2390">
    <property type="match status" value="1"/>
</dbReference>
<feature type="region of interest" description="Disordered" evidence="1">
    <location>
        <begin position="1"/>
        <end position="25"/>
    </location>
</feature>
<dbReference type="STRING" id="585530.HMPREF0183_0220"/>
<keyword evidence="2" id="KW-0472">Membrane</keyword>
<feature type="compositionally biased region" description="Polar residues" evidence="1">
    <location>
        <begin position="191"/>
        <end position="202"/>
    </location>
</feature>
<dbReference type="InterPro" id="IPR027381">
    <property type="entry name" value="LytR/CpsA/Psr_C"/>
</dbReference>
<dbReference type="Pfam" id="PF13399">
    <property type="entry name" value="LytR_C"/>
    <property type="match status" value="1"/>
</dbReference>
<organism evidence="4 5">
    <name type="scientific">Brevibacterium mcbrellneri ATCC 49030</name>
    <dbReference type="NCBI Taxonomy" id="585530"/>
    <lineage>
        <taxon>Bacteria</taxon>
        <taxon>Bacillati</taxon>
        <taxon>Actinomycetota</taxon>
        <taxon>Actinomycetes</taxon>
        <taxon>Micrococcales</taxon>
        <taxon>Brevibacteriaceae</taxon>
        <taxon>Brevibacterium</taxon>
    </lineage>
</organism>
<dbReference type="eggNOG" id="ENOG50330SA">
    <property type="taxonomic scope" value="Bacteria"/>
</dbReference>
<dbReference type="EMBL" id="ADNU01000008">
    <property type="protein sequence ID" value="EFG48530.1"/>
    <property type="molecule type" value="Genomic_DNA"/>
</dbReference>
<gene>
    <name evidence="4" type="ORF">HMPREF0183_0220</name>
</gene>
<accession>D4YJW0</accession>
<evidence type="ECO:0000256" key="2">
    <source>
        <dbReference type="SAM" id="Phobius"/>
    </source>
</evidence>
<sequence>MTKYPPDEFDSIVPSGRKGAHRRQSSGMSQTAAISLIAVLAVVAVVLVIGVVRIIGSSAVDPEEQVAGPGNSETATPQPSETSVNVKERSGTVQVLNASGVTGADTTVAKKIEDAGWSDVKTERGRSSSSTSVVYYADGFKDEAQALAEVVGAEDVKSSPKYSTDITLLLNSDIAKGLASDEPSAEATDGASKNSEESGASE</sequence>
<dbReference type="AlphaFoldDB" id="D4YJW0"/>
<evidence type="ECO:0000313" key="4">
    <source>
        <dbReference type="EMBL" id="EFG48530.1"/>
    </source>
</evidence>
<feature type="region of interest" description="Disordered" evidence="1">
    <location>
        <begin position="61"/>
        <end position="88"/>
    </location>
</feature>
<proteinExistence type="predicted"/>
<evidence type="ECO:0000313" key="5">
    <source>
        <dbReference type="Proteomes" id="UP000005714"/>
    </source>
</evidence>
<feature type="region of interest" description="Disordered" evidence="1">
    <location>
        <begin position="178"/>
        <end position="202"/>
    </location>
</feature>
<dbReference type="Proteomes" id="UP000005714">
    <property type="component" value="Unassembled WGS sequence"/>
</dbReference>
<dbReference type="OrthoDB" id="4966791at2"/>